<comment type="subcellular location">
    <subcellularLocation>
        <location evidence="1">Cytoplasm</location>
    </subcellularLocation>
</comment>
<dbReference type="Pfam" id="PF05103">
    <property type="entry name" value="DivIVA"/>
    <property type="match status" value="1"/>
</dbReference>
<evidence type="ECO:0000256" key="5">
    <source>
        <dbReference type="ARBA" id="ARBA00023306"/>
    </source>
</evidence>
<feature type="coiled-coil region" evidence="6">
    <location>
        <begin position="52"/>
        <end position="93"/>
    </location>
</feature>
<evidence type="ECO:0000313" key="7">
    <source>
        <dbReference type="EMBL" id="MDQ0514023.1"/>
    </source>
</evidence>
<evidence type="ECO:0000256" key="3">
    <source>
        <dbReference type="ARBA" id="ARBA00022618"/>
    </source>
</evidence>
<gene>
    <name evidence="7" type="ORF">J2Z62_000461</name>
</gene>
<dbReference type="EMBL" id="JAUSWO010000001">
    <property type="protein sequence ID" value="MDQ0514023.1"/>
    <property type="molecule type" value="Genomic_DNA"/>
</dbReference>
<dbReference type="InterPro" id="IPR019933">
    <property type="entry name" value="DivIVA_domain"/>
</dbReference>
<reference evidence="7" key="1">
    <citation type="submission" date="2023-07" db="EMBL/GenBank/DDBJ databases">
        <title>Genomic Encyclopedia of Type Strains, Phase IV (KMG-IV): sequencing the most valuable type-strain genomes for metagenomic binning, comparative biology and taxonomic classification.</title>
        <authorList>
            <person name="Goeker M."/>
        </authorList>
    </citation>
    <scope>NUCLEOTIDE SEQUENCE [LARGE SCALE GENOMIC DNA]</scope>
    <source>
        <strain evidence="7">DSM 21204</strain>
    </source>
</reference>
<evidence type="ECO:0000256" key="6">
    <source>
        <dbReference type="SAM" id="Coils"/>
    </source>
</evidence>
<protein>
    <submittedName>
        <fullName evidence="7">DivIVA domain-containing protein</fullName>
    </submittedName>
</protein>
<keyword evidence="4 6" id="KW-0175">Coiled coil</keyword>
<keyword evidence="8" id="KW-1185">Reference proteome</keyword>
<keyword evidence="3" id="KW-0132">Cell division</keyword>
<dbReference type="NCBIfam" id="TIGR03544">
    <property type="entry name" value="DivI1A_domain"/>
    <property type="match status" value="1"/>
</dbReference>
<proteinExistence type="predicted"/>
<accession>A0ABU0LZB0</accession>
<dbReference type="RefSeq" id="WP_256547286.1">
    <property type="nucleotide sequence ID" value="NZ_CP101809.1"/>
</dbReference>
<evidence type="ECO:0000256" key="4">
    <source>
        <dbReference type="ARBA" id="ARBA00023054"/>
    </source>
</evidence>
<sequence>MSKKTSNYPLINLITDKKFKPCLTNKGGYNAENVDLFLDDVVKQLTLIYNELENSRSKIRTIQTENQQLQQINRELEERVRDLENKNLALEATSDTHRLNYHSKKLSDSN</sequence>
<evidence type="ECO:0000313" key="8">
    <source>
        <dbReference type="Proteomes" id="UP001240643"/>
    </source>
</evidence>
<keyword evidence="2" id="KW-0963">Cytoplasm</keyword>
<dbReference type="InterPro" id="IPR007793">
    <property type="entry name" value="DivIVA_fam"/>
</dbReference>
<dbReference type="Gene3D" id="6.10.250.660">
    <property type="match status" value="1"/>
</dbReference>
<evidence type="ECO:0000256" key="1">
    <source>
        <dbReference type="ARBA" id="ARBA00004496"/>
    </source>
</evidence>
<organism evidence="7 8">
    <name type="scientific">Mycoplasmoides fastidiosum</name>
    <dbReference type="NCBI Taxonomy" id="92758"/>
    <lineage>
        <taxon>Bacteria</taxon>
        <taxon>Bacillati</taxon>
        <taxon>Mycoplasmatota</taxon>
        <taxon>Mycoplasmoidales</taxon>
        <taxon>Mycoplasmoidaceae</taxon>
        <taxon>Mycoplasmoides</taxon>
    </lineage>
</organism>
<dbReference type="Proteomes" id="UP001240643">
    <property type="component" value="Unassembled WGS sequence"/>
</dbReference>
<name>A0ABU0LZB0_9BACT</name>
<evidence type="ECO:0000256" key="2">
    <source>
        <dbReference type="ARBA" id="ARBA00022490"/>
    </source>
</evidence>
<comment type="caution">
    <text evidence="7">The sequence shown here is derived from an EMBL/GenBank/DDBJ whole genome shotgun (WGS) entry which is preliminary data.</text>
</comment>
<keyword evidence="5" id="KW-0131">Cell cycle</keyword>